<evidence type="ECO:0008006" key="3">
    <source>
        <dbReference type="Google" id="ProtNLM"/>
    </source>
</evidence>
<dbReference type="OrthoDB" id="3870258at2"/>
<protein>
    <recommendedName>
        <fullName evidence="3">Nucleotidyl transferase AbiEii/AbiGii toxin family protein</fullName>
    </recommendedName>
</protein>
<sequence>MGGPAYGAAPDFGRSLMPHPDPEHVEIARIALSVAKQHGFALGGGLALLLHGVVDRPTEDVDAFTDRADGVAAAAEAVQTALLEAGFQVTPVADDSELSAMIYGFDDHMTEWEIQRGNKVVRLSLSCQARLHVPVVMDVGPVMDLADLLAWKVTALVGRARERDYVDVAAVLDQYTPAQLLAMARRVDPGLEAEDVPAVGRRLDRMPDEAFVPYQLTRADVERLRRRFAAWPR</sequence>
<accession>A0A420EVC6</accession>
<dbReference type="InterPro" id="IPR014942">
    <property type="entry name" value="AbiEii"/>
</dbReference>
<reference evidence="1 2" key="1">
    <citation type="journal article" date="2018" name="Int. J. Syst. Evol. Microbiol.">
        <title>Micromonospora globbae sp. nov., an endophytic actinomycete isolated from roots of Globba winitii C. H. Wright.</title>
        <authorList>
            <person name="Kuncharoen N."/>
            <person name="Pittayakhajonwut P."/>
            <person name="Tanasupawat S."/>
        </authorList>
    </citation>
    <scope>NUCLEOTIDE SEQUENCE [LARGE SCALE GENOMIC DNA]</scope>
    <source>
        <strain evidence="1 2">WPS1-2</strain>
    </source>
</reference>
<dbReference type="AlphaFoldDB" id="A0A420EVC6"/>
<dbReference type="Pfam" id="PF08843">
    <property type="entry name" value="AbiEii"/>
    <property type="match status" value="1"/>
</dbReference>
<name>A0A420EVC6_9ACTN</name>
<organism evidence="1 2">
    <name type="scientific">Micromonospora globbae</name>
    <dbReference type="NCBI Taxonomy" id="1894969"/>
    <lineage>
        <taxon>Bacteria</taxon>
        <taxon>Bacillati</taxon>
        <taxon>Actinomycetota</taxon>
        <taxon>Actinomycetes</taxon>
        <taxon>Micromonosporales</taxon>
        <taxon>Micromonosporaceae</taxon>
        <taxon>Micromonospora</taxon>
    </lineage>
</organism>
<evidence type="ECO:0000313" key="2">
    <source>
        <dbReference type="Proteomes" id="UP000285744"/>
    </source>
</evidence>
<evidence type="ECO:0000313" key="1">
    <source>
        <dbReference type="EMBL" id="RKF24633.1"/>
    </source>
</evidence>
<gene>
    <name evidence="1" type="ORF">D7I43_24950</name>
</gene>
<dbReference type="Gene3D" id="3.30.460.40">
    <property type="match status" value="1"/>
</dbReference>
<proteinExistence type="predicted"/>
<comment type="caution">
    <text evidence="1">The sequence shown here is derived from an EMBL/GenBank/DDBJ whole genome shotgun (WGS) entry which is preliminary data.</text>
</comment>
<dbReference type="EMBL" id="RAQQ01000021">
    <property type="protein sequence ID" value="RKF24633.1"/>
    <property type="molecule type" value="Genomic_DNA"/>
</dbReference>
<dbReference type="Proteomes" id="UP000285744">
    <property type="component" value="Unassembled WGS sequence"/>
</dbReference>